<dbReference type="Proteomes" id="UP000681720">
    <property type="component" value="Unassembled WGS sequence"/>
</dbReference>
<dbReference type="AlphaFoldDB" id="A0A8S2TIM6"/>
<feature type="non-terminal residue" evidence="1">
    <location>
        <position position="54"/>
    </location>
</feature>
<proteinExistence type="predicted"/>
<evidence type="ECO:0000313" key="1">
    <source>
        <dbReference type="EMBL" id="CAF4291055.1"/>
    </source>
</evidence>
<feature type="non-terminal residue" evidence="1">
    <location>
        <position position="1"/>
    </location>
</feature>
<evidence type="ECO:0000313" key="2">
    <source>
        <dbReference type="Proteomes" id="UP000681720"/>
    </source>
</evidence>
<organism evidence="1 2">
    <name type="scientific">Rotaria magnacalcarata</name>
    <dbReference type="NCBI Taxonomy" id="392030"/>
    <lineage>
        <taxon>Eukaryota</taxon>
        <taxon>Metazoa</taxon>
        <taxon>Spiralia</taxon>
        <taxon>Gnathifera</taxon>
        <taxon>Rotifera</taxon>
        <taxon>Eurotatoria</taxon>
        <taxon>Bdelloidea</taxon>
        <taxon>Philodinida</taxon>
        <taxon>Philodinidae</taxon>
        <taxon>Rotaria</taxon>
    </lineage>
</organism>
<dbReference type="EMBL" id="CAJOBJ010034300">
    <property type="protein sequence ID" value="CAF4291055.1"/>
    <property type="molecule type" value="Genomic_DNA"/>
</dbReference>
<reference evidence="1" key="1">
    <citation type="submission" date="2021-02" db="EMBL/GenBank/DDBJ databases">
        <authorList>
            <person name="Nowell W R."/>
        </authorList>
    </citation>
    <scope>NUCLEOTIDE SEQUENCE</scope>
</reference>
<protein>
    <submittedName>
        <fullName evidence="1">Uncharacterized protein</fullName>
    </submittedName>
</protein>
<name>A0A8S2TIM6_9BILA</name>
<sequence>MSEKIRRSTLQISQGGLFISTLPSILGRFQNSKDAISGEFDRVLFNIFDLLFVL</sequence>
<accession>A0A8S2TIM6</accession>
<gene>
    <name evidence="1" type="ORF">GIL414_LOCUS25408</name>
</gene>
<comment type="caution">
    <text evidence="1">The sequence shown here is derived from an EMBL/GenBank/DDBJ whole genome shotgun (WGS) entry which is preliminary data.</text>
</comment>